<accession>A0A845D9D0</accession>
<evidence type="ECO:0000256" key="5">
    <source>
        <dbReference type="ARBA" id="ARBA00022801"/>
    </source>
</evidence>
<keyword evidence="8" id="KW-0234">DNA repair</keyword>
<dbReference type="InterPro" id="IPR023170">
    <property type="entry name" value="HhH_base_excis_C"/>
</dbReference>
<evidence type="ECO:0000256" key="7">
    <source>
        <dbReference type="ARBA" id="ARBA00023014"/>
    </source>
</evidence>
<dbReference type="GO" id="GO:0006298">
    <property type="term" value="P:mismatch repair"/>
    <property type="evidence" value="ECO:0007669"/>
    <property type="project" value="TreeGrafter"/>
</dbReference>
<evidence type="ECO:0000256" key="1">
    <source>
        <dbReference type="ARBA" id="ARBA00001966"/>
    </source>
</evidence>
<dbReference type="GO" id="GO:0034039">
    <property type="term" value="F:8-oxo-7,8-dihydroguanine DNA N-glycosylase activity"/>
    <property type="evidence" value="ECO:0007669"/>
    <property type="project" value="TreeGrafter"/>
</dbReference>
<keyword evidence="6" id="KW-0408">Iron</keyword>
<gene>
    <name evidence="11" type="ORF">F4X82_01100</name>
</gene>
<evidence type="ECO:0000313" key="12">
    <source>
        <dbReference type="Proteomes" id="UP000449092"/>
    </source>
</evidence>
<dbReference type="GO" id="GO:0046872">
    <property type="term" value="F:metal ion binding"/>
    <property type="evidence" value="ECO:0007669"/>
    <property type="project" value="UniProtKB-KW"/>
</dbReference>
<dbReference type="InterPro" id="IPR044298">
    <property type="entry name" value="MIG/MutY"/>
</dbReference>
<evidence type="ECO:0000256" key="6">
    <source>
        <dbReference type="ARBA" id="ARBA00023004"/>
    </source>
</evidence>
<name>A0A845D9D0_9BACT</name>
<dbReference type="PANTHER" id="PTHR42944">
    <property type="entry name" value="ADENINE DNA GLYCOSYLASE"/>
    <property type="match status" value="1"/>
</dbReference>
<dbReference type="SMART" id="SM00478">
    <property type="entry name" value="ENDO3c"/>
    <property type="match status" value="1"/>
</dbReference>
<evidence type="ECO:0000256" key="8">
    <source>
        <dbReference type="ARBA" id="ARBA00023204"/>
    </source>
</evidence>
<dbReference type="CDD" id="cd00056">
    <property type="entry name" value="ENDO3c"/>
    <property type="match status" value="1"/>
</dbReference>
<comment type="cofactor">
    <cofactor evidence="1">
        <name>[4Fe-4S] cluster</name>
        <dbReference type="ChEBI" id="CHEBI:49883"/>
    </cofactor>
</comment>
<dbReference type="InterPro" id="IPR003265">
    <property type="entry name" value="HhH-GPD_domain"/>
</dbReference>
<sequence>MNAQEQQFHASVMEYYQQYGRHSLPWRVARGTESINPYCVVVSEYMLQQTQVARVLTKYPLFLSRFPTVNALAAAPQSAVVRVWQGLGYNRRAIALHRSALRIVQEYGGRIPRAYEDLISLPGIGHATAGAIQAFAFNKPVVFIETNIRRAFIDFFFTSSENVADKDIMPLVEKTQGNVSSREWYYALMDYGAFLSKQKNNPNRKSAHYSLQSPFEGSNRQLRAATIRMLLDRPRSRDDIVETLSVAEDRMETILFSLQKDGFIRQDATMIFLV</sequence>
<dbReference type="PANTHER" id="PTHR42944:SF1">
    <property type="entry name" value="ADENINE DNA GLYCOSYLASE"/>
    <property type="match status" value="1"/>
</dbReference>
<dbReference type="InterPro" id="IPR011257">
    <property type="entry name" value="DNA_glycosylase"/>
</dbReference>
<evidence type="ECO:0000313" key="11">
    <source>
        <dbReference type="EMBL" id="MYE38102.1"/>
    </source>
</evidence>
<evidence type="ECO:0000256" key="4">
    <source>
        <dbReference type="ARBA" id="ARBA00022763"/>
    </source>
</evidence>
<keyword evidence="7" id="KW-0411">Iron-sulfur</keyword>
<protein>
    <submittedName>
        <fullName evidence="11">A/G-specific adenine glycosylase</fullName>
    </submittedName>
</protein>
<dbReference type="Gene3D" id="1.10.340.30">
    <property type="entry name" value="Hypothetical protein, domain 2"/>
    <property type="match status" value="1"/>
</dbReference>
<comment type="caution">
    <text evidence="11">The sequence shown here is derived from an EMBL/GenBank/DDBJ whole genome shotgun (WGS) entry which is preliminary data.</text>
</comment>
<evidence type="ECO:0000259" key="10">
    <source>
        <dbReference type="SMART" id="SM00478"/>
    </source>
</evidence>
<keyword evidence="5" id="KW-0378">Hydrolase</keyword>
<dbReference type="GO" id="GO:0000701">
    <property type="term" value="F:purine-specific mismatch base pair DNA N-glycosylase activity"/>
    <property type="evidence" value="ECO:0007669"/>
    <property type="project" value="TreeGrafter"/>
</dbReference>
<dbReference type="Proteomes" id="UP000449092">
    <property type="component" value="Unassembled WGS sequence"/>
</dbReference>
<dbReference type="GO" id="GO:0006284">
    <property type="term" value="P:base-excision repair"/>
    <property type="evidence" value="ECO:0007669"/>
    <property type="project" value="InterPro"/>
</dbReference>
<dbReference type="GO" id="GO:0051536">
    <property type="term" value="F:iron-sulfur cluster binding"/>
    <property type="evidence" value="ECO:0007669"/>
    <property type="project" value="UniProtKB-KW"/>
</dbReference>
<reference evidence="11 12" key="1">
    <citation type="submission" date="2019-09" db="EMBL/GenBank/DDBJ databases">
        <title>Characterisation of the sponge microbiome using genome-centric metagenomics.</title>
        <authorList>
            <person name="Engelberts J.P."/>
            <person name="Robbins S.J."/>
            <person name="De Goeij J.M."/>
            <person name="Aranda M."/>
            <person name="Bell S.C."/>
            <person name="Webster N.S."/>
        </authorList>
    </citation>
    <scope>NUCLEOTIDE SEQUENCE [LARGE SCALE GENOMIC DNA]</scope>
    <source>
        <strain evidence="11">SB0662_bin_43</strain>
    </source>
</reference>
<dbReference type="PROSITE" id="PS01155">
    <property type="entry name" value="ENDONUCLEASE_III_2"/>
    <property type="match status" value="1"/>
</dbReference>
<dbReference type="InterPro" id="IPR004036">
    <property type="entry name" value="Endonuclease-III-like_CS2"/>
</dbReference>
<dbReference type="EMBL" id="VXOY01000010">
    <property type="protein sequence ID" value="MYE38102.1"/>
    <property type="molecule type" value="Genomic_DNA"/>
</dbReference>
<keyword evidence="3" id="KW-0479">Metal-binding</keyword>
<keyword evidence="4" id="KW-0227">DNA damage</keyword>
<organism evidence="11 12">
    <name type="scientific">Candidatus Spechtbacteria bacterium SB0662_bin_43</name>
    <dbReference type="NCBI Taxonomy" id="2604897"/>
    <lineage>
        <taxon>Bacteria</taxon>
        <taxon>Candidatus Spechtiibacteriota</taxon>
    </lineage>
</organism>
<dbReference type="Gene3D" id="1.10.1670.10">
    <property type="entry name" value="Helix-hairpin-Helix base-excision DNA repair enzymes (C-terminal)"/>
    <property type="match status" value="1"/>
</dbReference>
<dbReference type="GO" id="GO:0035485">
    <property type="term" value="F:adenine/guanine mispair binding"/>
    <property type="evidence" value="ECO:0007669"/>
    <property type="project" value="TreeGrafter"/>
</dbReference>
<evidence type="ECO:0000256" key="9">
    <source>
        <dbReference type="ARBA" id="ARBA00023295"/>
    </source>
</evidence>
<keyword evidence="9" id="KW-0326">Glycosidase</keyword>
<dbReference type="Pfam" id="PF00730">
    <property type="entry name" value="HhH-GPD"/>
    <property type="match status" value="1"/>
</dbReference>
<dbReference type="GO" id="GO:0032357">
    <property type="term" value="F:oxidized purine DNA binding"/>
    <property type="evidence" value="ECO:0007669"/>
    <property type="project" value="TreeGrafter"/>
</dbReference>
<dbReference type="AlphaFoldDB" id="A0A845D9D0"/>
<evidence type="ECO:0000256" key="3">
    <source>
        <dbReference type="ARBA" id="ARBA00022723"/>
    </source>
</evidence>
<comment type="similarity">
    <text evidence="2">Belongs to the Nth/MutY family.</text>
</comment>
<evidence type="ECO:0000256" key="2">
    <source>
        <dbReference type="ARBA" id="ARBA00008343"/>
    </source>
</evidence>
<proteinExistence type="inferred from homology"/>
<dbReference type="SUPFAM" id="SSF48150">
    <property type="entry name" value="DNA-glycosylase"/>
    <property type="match status" value="1"/>
</dbReference>
<feature type="domain" description="HhH-GPD" evidence="10">
    <location>
        <begin position="46"/>
        <end position="194"/>
    </location>
</feature>